<dbReference type="AlphaFoldDB" id="A0A1J1I6F0"/>
<evidence type="ECO:0000256" key="1">
    <source>
        <dbReference type="ARBA" id="ARBA00004374"/>
    </source>
</evidence>
<keyword evidence="9" id="KW-0472">Membrane</keyword>
<proteinExistence type="inferred from homology"/>
<dbReference type="GO" id="GO:0008320">
    <property type="term" value="F:protein transmembrane transporter activity"/>
    <property type="evidence" value="ECO:0007669"/>
    <property type="project" value="InterPro"/>
</dbReference>
<keyword evidence="5" id="KW-0812">Transmembrane</keyword>
<evidence type="ECO:0000256" key="7">
    <source>
        <dbReference type="ARBA" id="ARBA00022927"/>
    </source>
</evidence>
<keyword evidence="8" id="KW-0496">Mitochondrion</keyword>
<keyword evidence="6" id="KW-1000">Mitochondrion outer membrane</keyword>
<comment type="similarity">
    <text evidence="2">Belongs to the Tom40 family.</text>
</comment>
<keyword evidence="3" id="KW-0813">Transport</keyword>
<protein>
    <submittedName>
        <fullName evidence="11">CLUMA_CG009341, isoform A</fullName>
    </submittedName>
</protein>
<feature type="compositionally biased region" description="Polar residues" evidence="10">
    <location>
        <begin position="1"/>
        <end position="10"/>
    </location>
</feature>
<name>A0A1J1I6F0_9DIPT</name>
<keyword evidence="12" id="KW-1185">Reference proteome</keyword>
<evidence type="ECO:0000256" key="10">
    <source>
        <dbReference type="SAM" id="MobiDB-lite"/>
    </source>
</evidence>
<dbReference type="GO" id="GO:0030150">
    <property type="term" value="P:protein import into mitochondrial matrix"/>
    <property type="evidence" value="ECO:0007669"/>
    <property type="project" value="InterPro"/>
</dbReference>
<keyword evidence="4" id="KW-1134">Transmembrane beta strand</keyword>
<dbReference type="PANTHER" id="PTHR10802">
    <property type="entry name" value="MITOCHONDRIAL IMPORT RECEPTOR SUBUNIT TOM40"/>
    <property type="match status" value="1"/>
</dbReference>
<dbReference type="CDD" id="cd07305">
    <property type="entry name" value="Porin3_Tom40"/>
    <property type="match status" value="1"/>
</dbReference>
<comment type="subcellular location">
    <subcellularLocation>
        <location evidence="1">Mitochondrion outer membrane</location>
        <topology evidence="1">Multi-pass membrane protein</topology>
    </subcellularLocation>
</comment>
<evidence type="ECO:0000256" key="8">
    <source>
        <dbReference type="ARBA" id="ARBA00023128"/>
    </source>
</evidence>
<sequence>MGNVGASSKPIQDPKFDLPAESQIESKQKKPLENPGTMEELHKKCKDLMPVFFEGAKLMIQQNKLTAAQLTTDYKGSDFTSSLTVGNPNLINSSGVLVGHYLQAVTNKLSLGSEIAYQYGPQVPGGEIAIVSAAGRYGDENSVWSGTIGSSGVHLCYYQKASEQLQVGVELETSFRMQEATATIGYQVDLPKADLVFRGMADTNWNVAAVLEKKLQPLPFSFALSGLLNHQKNSFRLGCGLIIG</sequence>
<dbReference type="InterPro" id="IPR023614">
    <property type="entry name" value="Porin_dom_sf"/>
</dbReference>
<feature type="compositionally biased region" description="Basic and acidic residues" evidence="10">
    <location>
        <begin position="12"/>
        <end position="32"/>
    </location>
</feature>
<evidence type="ECO:0000256" key="6">
    <source>
        <dbReference type="ARBA" id="ARBA00022787"/>
    </source>
</evidence>
<dbReference type="EMBL" id="CVRI01000043">
    <property type="protein sequence ID" value="CRK95895.1"/>
    <property type="molecule type" value="Genomic_DNA"/>
</dbReference>
<evidence type="ECO:0000256" key="9">
    <source>
        <dbReference type="ARBA" id="ARBA00023136"/>
    </source>
</evidence>
<gene>
    <name evidence="11" type="ORF">CLUMA_CG009341</name>
</gene>
<evidence type="ECO:0000313" key="12">
    <source>
        <dbReference type="Proteomes" id="UP000183832"/>
    </source>
</evidence>
<evidence type="ECO:0000256" key="5">
    <source>
        <dbReference type="ARBA" id="ARBA00022692"/>
    </source>
</evidence>
<dbReference type="InterPro" id="IPR027246">
    <property type="entry name" value="Porin_Euk/Tom40"/>
</dbReference>
<dbReference type="OrthoDB" id="19656at2759"/>
<dbReference type="InterPro" id="IPR037930">
    <property type="entry name" value="Tom40"/>
</dbReference>
<accession>A0A1J1I6F0</accession>
<evidence type="ECO:0000256" key="4">
    <source>
        <dbReference type="ARBA" id="ARBA00022452"/>
    </source>
</evidence>
<keyword evidence="7" id="KW-0653">Protein transport</keyword>
<evidence type="ECO:0000313" key="11">
    <source>
        <dbReference type="EMBL" id="CRK95895.1"/>
    </source>
</evidence>
<dbReference type="GO" id="GO:0005741">
    <property type="term" value="C:mitochondrial outer membrane"/>
    <property type="evidence" value="ECO:0007669"/>
    <property type="project" value="UniProtKB-SubCell"/>
</dbReference>
<organism evidence="11 12">
    <name type="scientific">Clunio marinus</name>
    <dbReference type="NCBI Taxonomy" id="568069"/>
    <lineage>
        <taxon>Eukaryota</taxon>
        <taxon>Metazoa</taxon>
        <taxon>Ecdysozoa</taxon>
        <taxon>Arthropoda</taxon>
        <taxon>Hexapoda</taxon>
        <taxon>Insecta</taxon>
        <taxon>Pterygota</taxon>
        <taxon>Neoptera</taxon>
        <taxon>Endopterygota</taxon>
        <taxon>Diptera</taxon>
        <taxon>Nematocera</taxon>
        <taxon>Chironomoidea</taxon>
        <taxon>Chironomidae</taxon>
        <taxon>Clunio</taxon>
    </lineage>
</organism>
<dbReference type="Proteomes" id="UP000183832">
    <property type="component" value="Unassembled WGS sequence"/>
</dbReference>
<evidence type="ECO:0000256" key="2">
    <source>
        <dbReference type="ARBA" id="ARBA00010510"/>
    </source>
</evidence>
<reference evidence="11 12" key="1">
    <citation type="submission" date="2015-04" db="EMBL/GenBank/DDBJ databases">
        <authorList>
            <person name="Syromyatnikov M.Y."/>
            <person name="Popov V.N."/>
        </authorList>
    </citation>
    <scope>NUCLEOTIDE SEQUENCE [LARGE SCALE GENOMIC DNA]</scope>
</reference>
<dbReference type="Gene3D" id="2.40.160.10">
    <property type="entry name" value="Porin"/>
    <property type="match status" value="1"/>
</dbReference>
<feature type="region of interest" description="Disordered" evidence="10">
    <location>
        <begin position="1"/>
        <end position="36"/>
    </location>
</feature>
<evidence type="ECO:0000256" key="3">
    <source>
        <dbReference type="ARBA" id="ARBA00022448"/>
    </source>
</evidence>
<dbReference type="STRING" id="568069.A0A1J1I6F0"/>
<dbReference type="Pfam" id="PF01459">
    <property type="entry name" value="Porin_3"/>
    <property type="match status" value="1"/>
</dbReference>